<accession>A0A7G9S5N5</accession>
<keyword evidence="4" id="KW-1185">Reference proteome</keyword>
<feature type="compositionally biased region" description="Low complexity" evidence="1">
    <location>
        <begin position="229"/>
        <end position="240"/>
    </location>
</feature>
<feature type="region of interest" description="Disordered" evidence="1">
    <location>
        <begin position="280"/>
        <end position="386"/>
    </location>
</feature>
<feature type="domain" description="DUF3071" evidence="2">
    <location>
        <begin position="1"/>
        <end position="165"/>
    </location>
</feature>
<evidence type="ECO:0000259" key="2">
    <source>
        <dbReference type="Pfam" id="PF11268"/>
    </source>
</evidence>
<dbReference type="RefSeq" id="WP_187555627.1">
    <property type="nucleotide sequence ID" value="NZ_CP060716.1"/>
</dbReference>
<dbReference type="Pfam" id="PF11268">
    <property type="entry name" value="DUF3071"/>
    <property type="match status" value="1"/>
</dbReference>
<proteinExistence type="predicted"/>
<evidence type="ECO:0000256" key="1">
    <source>
        <dbReference type="SAM" id="MobiDB-lite"/>
    </source>
</evidence>
<protein>
    <submittedName>
        <fullName evidence="3">DUF3071 domain-containing protein</fullName>
    </submittedName>
</protein>
<reference evidence="3 4" key="1">
    <citation type="submission" date="2020-08" db="EMBL/GenBank/DDBJ databases">
        <title>Genome sequence of Leucobacter denitrificans KACC 14055T.</title>
        <authorList>
            <person name="Hyun D.-W."/>
            <person name="Bae J.-W."/>
        </authorList>
    </citation>
    <scope>NUCLEOTIDE SEQUENCE [LARGE SCALE GENOMIC DNA]</scope>
    <source>
        <strain evidence="3 4">KACC 14055</strain>
    </source>
</reference>
<feature type="region of interest" description="Disordered" evidence="1">
    <location>
        <begin position="224"/>
        <end position="250"/>
    </location>
</feature>
<dbReference type="KEGG" id="ldn:H9L06_01985"/>
<gene>
    <name evidence="3" type="ORF">H9L06_01985</name>
</gene>
<dbReference type="EMBL" id="CP060716">
    <property type="protein sequence ID" value="QNN63160.1"/>
    <property type="molecule type" value="Genomic_DNA"/>
</dbReference>
<name>A0A7G9S5N5_9MICO</name>
<organism evidence="3 4">
    <name type="scientific">Leucobacter denitrificans</name>
    <dbReference type="NCBI Taxonomy" id="683042"/>
    <lineage>
        <taxon>Bacteria</taxon>
        <taxon>Bacillati</taxon>
        <taxon>Actinomycetota</taxon>
        <taxon>Actinomycetes</taxon>
        <taxon>Micrococcales</taxon>
        <taxon>Microbacteriaceae</taxon>
        <taxon>Leucobacter</taxon>
    </lineage>
</organism>
<sequence>MDELRVVRREDNALILANELGEEYRFVVDELAANEVRQLSKKSMGTLSVRPREIQAMLRSGKTRAEVAAETGLEESDVERFEEPVRAEQRYMLDLAHAVPVRTDPSSDTGDRGDEQRFGEVIAERLIGLGNQQSTWRSWRDENAGWMIGLVFDTRDGDHDAIWGFDHRKRVLNPLSPDATNLSKVGDVGDRLIPKLRAVDNDQRERFDSDAFDPDALLNRDDIEEQHSEPSSAEATSAASKPDDDEEYERRREIDQLAVKTDASGDELSETADLLDALRRRRGERSAQNESTPPERTGAAANIWGTAGVSGESADASADDSESPSGSTIRAVETSETVAERGDENALPISGLEPSKRDSKQSRRGRSSIPSWDDILFGTRSDDDPA</sequence>
<dbReference type="AlphaFoldDB" id="A0A7G9S5N5"/>
<evidence type="ECO:0000313" key="4">
    <source>
        <dbReference type="Proteomes" id="UP000515934"/>
    </source>
</evidence>
<dbReference type="NCBIfam" id="NF040712">
    <property type="entry name" value="SepH"/>
    <property type="match status" value="1"/>
</dbReference>
<dbReference type="InterPro" id="IPR021421">
    <property type="entry name" value="DUF3071"/>
</dbReference>
<evidence type="ECO:0000313" key="3">
    <source>
        <dbReference type="EMBL" id="QNN63160.1"/>
    </source>
</evidence>
<dbReference type="InterPro" id="IPR047682">
    <property type="entry name" value="SepH-like"/>
</dbReference>
<dbReference type="Proteomes" id="UP000515934">
    <property type="component" value="Chromosome"/>
</dbReference>